<proteinExistence type="predicted"/>
<dbReference type="PROSITE" id="PS50405">
    <property type="entry name" value="GST_CTER"/>
    <property type="match status" value="1"/>
</dbReference>
<dbReference type="Pfam" id="PF02798">
    <property type="entry name" value="GST_N"/>
    <property type="match status" value="1"/>
</dbReference>
<dbReference type="SUPFAM" id="SSF52833">
    <property type="entry name" value="Thioredoxin-like"/>
    <property type="match status" value="1"/>
</dbReference>
<protein>
    <submittedName>
        <fullName evidence="3">Glutathione S-transferase N-terminal domain-containing protein</fullName>
    </submittedName>
</protein>
<dbReference type="Pfam" id="PF13410">
    <property type="entry name" value="GST_C_2"/>
    <property type="match status" value="1"/>
</dbReference>
<dbReference type="InterPro" id="IPR010987">
    <property type="entry name" value="Glutathione-S-Trfase_C-like"/>
</dbReference>
<dbReference type="CDD" id="cd03048">
    <property type="entry name" value="GST_N_Ure2p_like"/>
    <property type="match status" value="1"/>
</dbReference>
<dbReference type="InterPro" id="IPR036282">
    <property type="entry name" value="Glutathione-S-Trfase_C_sf"/>
</dbReference>
<feature type="domain" description="GST N-terminal" evidence="1">
    <location>
        <begin position="1"/>
        <end position="82"/>
    </location>
</feature>
<dbReference type="Gene3D" id="1.20.1050.10">
    <property type="match status" value="1"/>
</dbReference>
<keyword evidence="4" id="KW-1185">Reference proteome</keyword>
<evidence type="ECO:0000313" key="3">
    <source>
        <dbReference type="EMBL" id="UFP96331.1"/>
    </source>
</evidence>
<organism evidence="3 4">
    <name type="scientific">Gloeobacter morelensis MG652769</name>
    <dbReference type="NCBI Taxonomy" id="2781736"/>
    <lineage>
        <taxon>Bacteria</taxon>
        <taxon>Bacillati</taxon>
        <taxon>Cyanobacteriota</taxon>
        <taxon>Cyanophyceae</taxon>
        <taxon>Gloeobacterales</taxon>
        <taxon>Gloeobacteraceae</taxon>
        <taxon>Gloeobacter</taxon>
        <taxon>Gloeobacter morelensis</taxon>
    </lineage>
</organism>
<dbReference type="RefSeq" id="WP_230843576.1">
    <property type="nucleotide sequence ID" value="NZ_CP063845.1"/>
</dbReference>
<dbReference type="Proteomes" id="UP001054846">
    <property type="component" value="Chromosome"/>
</dbReference>
<dbReference type="InterPro" id="IPR036249">
    <property type="entry name" value="Thioredoxin-like_sf"/>
</dbReference>
<dbReference type="SFLD" id="SFLDG01151">
    <property type="entry name" value="Main.2:_Nu-like"/>
    <property type="match status" value="1"/>
</dbReference>
<dbReference type="EMBL" id="CP063845">
    <property type="protein sequence ID" value="UFP96331.1"/>
    <property type="molecule type" value="Genomic_DNA"/>
</dbReference>
<evidence type="ECO:0000259" key="2">
    <source>
        <dbReference type="PROSITE" id="PS50405"/>
    </source>
</evidence>
<dbReference type="SFLD" id="SFLDS00019">
    <property type="entry name" value="Glutathione_Transferase_(cytos"/>
    <property type="match status" value="1"/>
</dbReference>
<dbReference type="PANTHER" id="PTHR44051">
    <property type="entry name" value="GLUTATHIONE S-TRANSFERASE-RELATED"/>
    <property type="match status" value="1"/>
</dbReference>
<dbReference type="InterPro" id="IPR040079">
    <property type="entry name" value="Glutathione_S-Trfase"/>
</dbReference>
<sequence length="207" mass="23259">MIELYAAPTPNSVKICIMLEEVQLPYKIFKLDFTKGEHYQPEFLKINPNAKVPAIVDRDNLLNVFESGAILLYLAEKSGKLLPKNSESRAEVYQWLFLEASGFGPTAAQIFHFGQLAPEKIPYAIERYQQEALRLLAVIDQQLTHRDYLAGEYSIADIATFPIVQGFAYAGLPIGDFANVGRWCAQLQQRSTVGRGSYILFQEPAVV</sequence>
<dbReference type="Gene3D" id="3.40.30.10">
    <property type="entry name" value="Glutaredoxin"/>
    <property type="match status" value="1"/>
</dbReference>
<dbReference type="SUPFAM" id="SSF47616">
    <property type="entry name" value="GST C-terminal domain-like"/>
    <property type="match status" value="1"/>
</dbReference>
<dbReference type="PANTHER" id="PTHR44051:SF8">
    <property type="entry name" value="GLUTATHIONE S-TRANSFERASE GSTA"/>
    <property type="match status" value="1"/>
</dbReference>
<feature type="domain" description="GST C-terminal" evidence="2">
    <location>
        <begin position="85"/>
        <end position="207"/>
    </location>
</feature>
<reference evidence="3 4" key="1">
    <citation type="journal article" date="2021" name="Genome Biol. Evol.">
        <title>Complete Genome Sequencing of a Novel Gloeobacter Species from a Waterfall Cave in Mexico.</title>
        <authorList>
            <person name="Saw J.H."/>
            <person name="Cardona T."/>
            <person name="Montejano G."/>
        </authorList>
    </citation>
    <scope>NUCLEOTIDE SEQUENCE [LARGE SCALE GENOMIC DNA]</scope>
    <source>
        <strain evidence="3">MG652769</strain>
    </source>
</reference>
<dbReference type="InterPro" id="IPR004045">
    <property type="entry name" value="Glutathione_S-Trfase_N"/>
</dbReference>
<name>A0ABY3PRL1_9CYAN</name>
<gene>
    <name evidence="3" type="ORF">ISF26_09020</name>
</gene>
<dbReference type="PROSITE" id="PS50404">
    <property type="entry name" value="GST_NTER"/>
    <property type="match status" value="1"/>
</dbReference>
<evidence type="ECO:0000259" key="1">
    <source>
        <dbReference type="PROSITE" id="PS50404"/>
    </source>
</evidence>
<dbReference type="SFLD" id="SFLDG00358">
    <property type="entry name" value="Main_(cytGST)"/>
    <property type="match status" value="1"/>
</dbReference>
<accession>A0ABY3PRL1</accession>
<evidence type="ECO:0000313" key="4">
    <source>
        <dbReference type="Proteomes" id="UP001054846"/>
    </source>
</evidence>